<name>A0A6J5VG37_PRUAR</name>
<dbReference type="AlphaFoldDB" id="A0A6J5VG37"/>
<proteinExistence type="predicted"/>
<dbReference type="EMBL" id="CAEKDK010000007">
    <property type="protein sequence ID" value="CAB4286415.1"/>
    <property type="molecule type" value="Genomic_DNA"/>
</dbReference>
<organism evidence="1 2">
    <name type="scientific">Prunus armeniaca</name>
    <name type="common">Apricot</name>
    <name type="synonym">Armeniaca vulgaris</name>
    <dbReference type="NCBI Taxonomy" id="36596"/>
    <lineage>
        <taxon>Eukaryota</taxon>
        <taxon>Viridiplantae</taxon>
        <taxon>Streptophyta</taxon>
        <taxon>Embryophyta</taxon>
        <taxon>Tracheophyta</taxon>
        <taxon>Spermatophyta</taxon>
        <taxon>Magnoliopsida</taxon>
        <taxon>eudicotyledons</taxon>
        <taxon>Gunneridae</taxon>
        <taxon>Pentapetalae</taxon>
        <taxon>rosids</taxon>
        <taxon>fabids</taxon>
        <taxon>Rosales</taxon>
        <taxon>Rosaceae</taxon>
        <taxon>Amygdaloideae</taxon>
        <taxon>Amygdaleae</taxon>
        <taxon>Prunus</taxon>
    </lineage>
</organism>
<evidence type="ECO:0000313" key="2">
    <source>
        <dbReference type="Proteomes" id="UP000507222"/>
    </source>
</evidence>
<gene>
    <name evidence="1" type="ORF">CURHAP_LOCUS43635</name>
</gene>
<evidence type="ECO:0000313" key="1">
    <source>
        <dbReference type="EMBL" id="CAB4286415.1"/>
    </source>
</evidence>
<accession>A0A6J5VG37</accession>
<protein>
    <submittedName>
        <fullName evidence="1">Uncharacterized protein</fullName>
    </submittedName>
</protein>
<dbReference type="Proteomes" id="UP000507222">
    <property type="component" value="Unassembled WGS sequence"/>
</dbReference>
<reference evidence="1 2" key="1">
    <citation type="submission" date="2020-05" db="EMBL/GenBank/DDBJ databases">
        <authorList>
            <person name="Campoy J."/>
            <person name="Schneeberger K."/>
            <person name="Spophaly S."/>
        </authorList>
    </citation>
    <scope>NUCLEOTIDE SEQUENCE [LARGE SCALE GENOMIC DNA]</scope>
    <source>
        <strain evidence="1">PruArmRojPasFocal</strain>
    </source>
</reference>
<sequence length="67" mass="7877">MRFAVSSLYNYLLSMTLTILRDGPRMTLKNGWLERNLLAALTLSVKDEDEEDDDLDEEEWVFVLFFS</sequence>